<dbReference type="PANTHER" id="PTHR12534:SF0">
    <property type="entry name" value="SMALL RIBOSOMAL SUBUNIT PROTEIN US2M"/>
    <property type="match status" value="1"/>
</dbReference>
<proteinExistence type="inferred from homology"/>
<dbReference type="InterPro" id="IPR001865">
    <property type="entry name" value="Ribosomal_uS2"/>
</dbReference>
<dbReference type="GO" id="GO:0003735">
    <property type="term" value="F:structural constituent of ribosome"/>
    <property type="evidence" value="ECO:0007669"/>
    <property type="project" value="InterPro"/>
</dbReference>
<protein>
    <recommendedName>
        <fullName evidence="4 5">Small ribosomal subunit protein uS2</fullName>
    </recommendedName>
</protein>
<evidence type="ECO:0000256" key="6">
    <source>
        <dbReference type="RuleBase" id="RU003631"/>
    </source>
</evidence>
<dbReference type="CDD" id="cd01425">
    <property type="entry name" value="RPS2"/>
    <property type="match status" value="1"/>
</dbReference>
<dbReference type="PRINTS" id="PR00395">
    <property type="entry name" value="RIBOSOMALS2"/>
</dbReference>
<dbReference type="NCBIfam" id="TIGR01011">
    <property type="entry name" value="rpsB_bact"/>
    <property type="match status" value="1"/>
</dbReference>
<evidence type="ECO:0000256" key="1">
    <source>
        <dbReference type="ARBA" id="ARBA00006242"/>
    </source>
</evidence>
<evidence type="ECO:0000256" key="4">
    <source>
        <dbReference type="ARBA" id="ARBA00035256"/>
    </source>
</evidence>
<evidence type="ECO:0000313" key="8">
    <source>
        <dbReference type="Proteomes" id="UP000176614"/>
    </source>
</evidence>
<dbReference type="InterPro" id="IPR005706">
    <property type="entry name" value="Ribosomal_uS2_bac/mit/plastid"/>
</dbReference>
<evidence type="ECO:0000256" key="3">
    <source>
        <dbReference type="ARBA" id="ARBA00023274"/>
    </source>
</evidence>
<dbReference type="SUPFAM" id="SSF52313">
    <property type="entry name" value="Ribosomal protein S2"/>
    <property type="match status" value="1"/>
</dbReference>
<comment type="similarity">
    <text evidence="1 5 6">Belongs to the universal ribosomal protein uS2 family.</text>
</comment>
<dbReference type="AlphaFoldDB" id="A0A1F4W231"/>
<evidence type="ECO:0000256" key="5">
    <source>
        <dbReference type="HAMAP-Rule" id="MF_00291"/>
    </source>
</evidence>
<dbReference type="PANTHER" id="PTHR12534">
    <property type="entry name" value="30S RIBOSOMAL PROTEIN S2 PROKARYOTIC AND ORGANELLAR"/>
    <property type="match status" value="1"/>
</dbReference>
<dbReference type="EMBL" id="MEVT01000006">
    <property type="protein sequence ID" value="OGC63451.1"/>
    <property type="molecule type" value="Genomic_DNA"/>
</dbReference>
<keyword evidence="3 5" id="KW-0687">Ribonucleoprotein</keyword>
<accession>A0A1F4W231</accession>
<reference evidence="7 8" key="1">
    <citation type="journal article" date="2016" name="Nat. Commun.">
        <title>Thousands of microbial genomes shed light on interconnected biogeochemical processes in an aquifer system.</title>
        <authorList>
            <person name="Anantharaman K."/>
            <person name="Brown C.T."/>
            <person name="Hug L.A."/>
            <person name="Sharon I."/>
            <person name="Castelle C.J."/>
            <person name="Probst A.J."/>
            <person name="Thomas B.C."/>
            <person name="Singh A."/>
            <person name="Wilkins M.J."/>
            <person name="Karaoz U."/>
            <person name="Brodie E.L."/>
            <person name="Williams K.H."/>
            <person name="Hubbard S.S."/>
            <person name="Banfield J.F."/>
        </authorList>
    </citation>
    <scope>NUCLEOTIDE SEQUENCE [LARGE SCALE GENOMIC DNA]</scope>
</reference>
<dbReference type="Gene3D" id="1.10.287.610">
    <property type="entry name" value="Helix hairpin bin"/>
    <property type="match status" value="1"/>
</dbReference>
<dbReference type="GO" id="GO:0006412">
    <property type="term" value="P:translation"/>
    <property type="evidence" value="ECO:0007669"/>
    <property type="project" value="UniProtKB-UniRule"/>
</dbReference>
<keyword evidence="2 5" id="KW-0689">Ribosomal protein</keyword>
<dbReference type="Proteomes" id="UP000176614">
    <property type="component" value="Unassembled WGS sequence"/>
</dbReference>
<name>A0A1F4W231_UNCKA</name>
<evidence type="ECO:0000256" key="2">
    <source>
        <dbReference type="ARBA" id="ARBA00022980"/>
    </source>
</evidence>
<dbReference type="InterPro" id="IPR023591">
    <property type="entry name" value="Ribosomal_uS2_flav_dom_sf"/>
</dbReference>
<comment type="caution">
    <text evidence="7">The sequence shown here is derived from an EMBL/GenBank/DDBJ whole genome shotgun (WGS) entry which is preliminary data.</text>
</comment>
<dbReference type="PROSITE" id="PS00963">
    <property type="entry name" value="RIBOSOMAL_S2_2"/>
    <property type="match status" value="1"/>
</dbReference>
<evidence type="ECO:0000313" key="7">
    <source>
        <dbReference type="EMBL" id="OGC63451.1"/>
    </source>
</evidence>
<dbReference type="Pfam" id="PF00318">
    <property type="entry name" value="Ribosomal_S2"/>
    <property type="match status" value="1"/>
</dbReference>
<organism evidence="7 8">
    <name type="scientific">candidate division WWE3 bacterium RIFOXYA2_FULL_46_9</name>
    <dbReference type="NCBI Taxonomy" id="1802636"/>
    <lineage>
        <taxon>Bacteria</taxon>
        <taxon>Katanobacteria</taxon>
    </lineage>
</organism>
<dbReference type="InterPro" id="IPR018130">
    <property type="entry name" value="Ribosomal_uS2_CS"/>
</dbReference>
<sequence length="250" mass="28091">MTKYSTPKLKDMLDAGVHFGHRARRWNPKMEKYIYTVSKNVHIIDLEQSEDLLKKACEALFDIAKKGGKVIFVGTKKQARQIIESEAKNCGAMYITERWIGGTITNFDVIRKTLDKFLTMIRNTEDGTYEKEGYTKKERLLIDRQIGRFQINYGGIANMRGTPHALVVVDQRRERTAIKEAKKAGVPVIGLIDTNADPTGIDYPIPGNDDAIKSIALIVNALAGAVKVGYEEFEKDQKEEAGKKLKEAAK</sequence>
<gene>
    <name evidence="5" type="primary">rpsB</name>
    <name evidence="7" type="ORF">A2264_01240</name>
</gene>
<dbReference type="HAMAP" id="MF_00291_B">
    <property type="entry name" value="Ribosomal_uS2_B"/>
    <property type="match status" value="1"/>
</dbReference>
<dbReference type="PROSITE" id="PS00962">
    <property type="entry name" value="RIBOSOMAL_S2_1"/>
    <property type="match status" value="1"/>
</dbReference>
<dbReference type="Gene3D" id="3.40.50.10490">
    <property type="entry name" value="Glucose-6-phosphate isomerase like protein, domain 1"/>
    <property type="match status" value="1"/>
</dbReference>
<dbReference type="GO" id="GO:0015935">
    <property type="term" value="C:small ribosomal subunit"/>
    <property type="evidence" value="ECO:0007669"/>
    <property type="project" value="InterPro"/>
</dbReference>